<accession>A0A6G1LBF0</accession>
<gene>
    <name evidence="1" type="ORF">EJ03DRAFT_326826</name>
</gene>
<keyword evidence="2" id="KW-1185">Reference proteome</keyword>
<sequence length="71" mass="7706">MVEQVEEHTSVGVVDVGLMVKGSNNYGMPLELSDGCFLLARLARGDVNMPNFDGALLESQVRFDAATYTLL</sequence>
<name>A0A6G1LBF0_9PEZI</name>
<dbReference type="EMBL" id="ML995828">
    <property type="protein sequence ID" value="KAF2770175.1"/>
    <property type="molecule type" value="Genomic_DNA"/>
</dbReference>
<proteinExistence type="predicted"/>
<evidence type="ECO:0000313" key="1">
    <source>
        <dbReference type="EMBL" id="KAF2770175.1"/>
    </source>
</evidence>
<reference evidence="1" key="1">
    <citation type="journal article" date="2020" name="Stud. Mycol.">
        <title>101 Dothideomycetes genomes: a test case for predicting lifestyles and emergence of pathogens.</title>
        <authorList>
            <person name="Haridas S."/>
            <person name="Albert R."/>
            <person name="Binder M."/>
            <person name="Bloem J."/>
            <person name="Labutti K."/>
            <person name="Salamov A."/>
            <person name="Andreopoulos B."/>
            <person name="Baker S."/>
            <person name="Barry K."/>
            <person name="Bills G."/>
            <person name="Bluhm B."/>
            <person name="Cannon C."/>
            <person name="Castanera R."/>
            <person name="Culley D."/>
            <person name="Daum C."/>
            <person name="Ezra D."/>
            <person name="Gonzalez J."/>
            <person name="Henrissat B."/>
            <person name="Kuo A."/>
            <person name="Liang C."/>
            <person name="Lipzen A."/>
            <person name="Lutzoni F."/>
            <person name="Magnuson J."/>
            <person name="Mondo S."/>
            <person name="Nolan M."/>
            <person name="Ohm R."/>
            <person name="Pangilinan J."/>
            <person name="Park H.-J."/>
            <person name="Ramirez L."/>
            <person name="Alfaro M."/>
            <person name="Sun H."/>
            <person name="Tritt A."/>
            <person name="Yoshinaga Y."/>
            <person name="Zwiers L.-H."/>
            <person name="Turgeon B."/>
            <person name="Goodwin S."/>
            <person name="Spatafora J."/>
            <person name="Crous P."/>
            <person name="Grigoriev I."/>
        </authorList>
    </citation>
    <scope>NUCLEOTIDE SEQUENCE</scope>
    <source>
        <strain evidence="1">CBS 116005</strain>
    </source>
</reference>
<dbReference type="AlphaFoldDB" id="A0A6G1LBF0"/>
<dbReference type="OrthoDB" id="3941923at2759"/>
<evidence type="ECO:0000313" key="2">
    <source>
        <dbReference type="Proteomes" id="UP000799436"/>
    </source>
</evidence>
<protein>
    <submittedName>
        <fullName evidence="1">Uncharacterized protein</fullName>
    </submittedName>
</protein>
<organism evidence="1 2">
    <name type="scientific">Teratosphaeria nubilosa</name>
    <dbReference type="NCBI Taxonomy" id="161662"/>
    <lineage>
        <taxon>Eukaryota</taxon>
        <taxon>Fungi</taxon>
        <taxon>Dikarya</taxon>
        <taxon>Ascomycota</taxon>
        <taxon>Pezizomycotina</taxon>
        <taxon>Dothideomycetes</taxon>
        <taxon>Dothideomycetidae</taxon>
        <taxon>Mycosphaerellales</taxon>
        <taxon>Teratosphaeriaceae</taxon>
        <taxon>Teratosphaeria</taxon>
    </lineage>
</organism>
<dbReference type="Proteomes" id="UP000799436">
    <property type="component" value="Unassembled WGS sequence"/>
</dbReference>